<dbReference type="RefSeq" id="WP_316433998.1">
    <property type="nucleotide sequence ID" value="NZ_CP053586.1"/>
</dbReference>
<dbReference type="InterPro" id="IPR038672">
    <property type="entry name" value="CpcT/CpeT_sf"/>
</dbReference>
<dbReference type="PANTHER" id="PTHR35137">
    <property type="entry name" value="CHROMOPHORE LYASE CRL, CHLOROPLASTIC"/>
    <property type="match status" value="1"/>
</dbReference>
<proteinExistence type="inferred from homology"/>
<dbReference type="AlphaFoldDB" id="A0AA96WT98"/>
<dbReference type="EC" id="4.-.-.-" evidence="3"/>
<name>A0AA96WT98_9CYAN</name>
<dbReference type="PANTHER" id="PTHR35137:SF1">
    <property type="entry name" value="CHROMOPHORE LYASE CRL, CHLOROPLASTIC"/>
    <property type="match status" value="1"/>
</dbReference>
<dbReference type="GO" id="GO:0016829">
    <property type="term" value="F:lyase activity"/>
    <property type="evidence" value="ECO:0007669"/>
    <property type="project" value="UniProtKB-KW"/>
</dbReference>
<dbReference type="HAMAP" id="MF_01460">
    <property type="entry name" value="Chrphore_lyase_CpxT"/>
    <property type="match status" value="1"/>
</dbReference>
<evidence type="ECO:0000256" key="2">
    <source>
        <dbReference type="ARBA" id="ARBA00023239"/>
    </source>
</evidence>
<dbReference type="CDD" id="cd16338">
    <property type="entry name" value="CpcT"/>
    <property type="match status" value="1"/>
</dbReference>
<comment type="function">
    <text evidence="3">Covalently attaches a chromophore to Cys residue(s) of phycobiliproteins.</text>
</comment>
<dbReference type="EMBL" id="CP053586">
    <property type="protein sequence ID" value="WNZ22527.1"/>
    <property type="molecule type" value="Genomic_DNA"/>
</dbReference>
<reference evidence="4" key="1">
    <citation type="submission" date="2020-05" db="EMBL/GenBank/DDBJ databases">
        <authorList>
            <person name="Zhu T."/>
            <person name="Keshari N."/>
            <person name="Lu X."/>
        </authorList>
    </citation>
    <scope>NUCLEOTIDE SEQUENCE</scope>
    <source>
        <strain evidence="4">NK1-12</strain>
    </source>
</reference>
<comment type="similarity">
    <text evidence="1 3">Belongs to the CpcT/CpeT biliprotein lyase family.</text>
</comment>
<keyword evidence="2 3" id="KW-0456">Lyase</keyword>
<protein>
    <recommendedName>
        <fullName evidence="3">Chromophore lyase CpcT/CpeT</fullName>
        <ecNumber evidence="3">4.-.-.-</ecNumber>
    </recommendedName>
</protein>
<gene>
    <name evidence="3" type="primary">cpcT</name>
    <name evidence="4" type="ORF">HJG54_06420</name>
</gene>
<evidence type="ECO:0000256" key="1">
    <source>
        <dbReference type="ARBA" id="ARBA00008206"/>
    </source>
</evidence>
<dbReference type="Gene3D" id="2.40.128.590">
    <property type="entry name" value="CpcT/CpeT domain"/>
    <property type="match status" value="1"/>
</dbReference>
<dbReference type="Pfam" id="PF06206">
    <property type="entry name" value="CpeT"/>
    <property type="match status" value="1"/>
</dbReference>
<evidence type="ECO:0000256" key="3">
    <source>
        <dbReference type="HAMAP-Rule" id="MF_01460"/>
    </source>
</evidence>
<dbReference type="InterPro" id="IPR010404">
    <property type="entry name" value="CpcT/CpeT"/>
</dbReference>
<accession>A0AA96WT98</accession>
<dbReference type="GO" id="GO:0017006">
    <property type="term" value="P:protein-tetrapyrrole linkage"/>
    <property type="evidence" value="ECO:0007669"/>
    <property type="project" value="UniProtKB-UniRule"/>
</dbReference>
<evidence type="ECO:0000313" key="4">
    <source>
        <dbReference type="EMBL" id="WNZ22527.1"/>
    </source>
</evidence>
<sequence length="198" mass="22634">MTVDLTQLAHWLAGEFDNQPQAQDQPVWFVSLRLWQRPLPFRIQGRLALFCEQANSLYLDAPYRQRILVLQPSDNPQQGRAQYLAFKQPERFKGAGAQPERLQTLTLDDLEALPGCELTITYTNQRFKADPDPDAKCCFQYNGQTRQVILGFEATATQFLSWDRGVDPDTGKLLWGALMGPYQFHKRQDFAAELPVAT</sequence>
<organism evidence="4">
    <name type="scientific">Leptolyngbya sp. NK1-12</name>
    <dbReference type="NCBI Taxonomy" id="2547451"/>
    <lineage>
        <taxon>Bacteria</taxon>
        <taxon>Bacillati</taxon>
        <taxon>Cyanobacteriota</taxon>
        <taxon>Cyanophyceae</taxon>
        <taxon>Leptolyngbyales</taxon>
        <taxon>Leptolyngbyaceae</taxon>
        <taxon>Leptolyngbya group</taxon>
        <taxon>Leptolyngbya</taxon>
    </lineage>
</organism>